<feature type="compositionally biased region" description="Polar residues" evidence="8">
    <location>
        <begin position="830"/>
        <end position="842"/>
    </location>
</feature>
<gene>
    <name evidence="10" type="ORF">CAC42_5505</name>
</gene>
<evidence type="ECO:0000259" key="9">
    <source>
        <dbReference type="PROSITE" id="PS50016"/>
    </source>
</evidence>
<protein>
    <submittedName>
        <fullName evidence="10">Set1 complex component spp1</fullName>
    </submittedName>
</protein>
<evidence type="ECO:0000256" key="5">
    <source>
        <dbReference type="ARBA" id="ARBA00023242"/>
    </source>
</evidence>
<evidence type="ECO:0000256" key="3">
    <source>
        <dbReference type="ARBA" id="ARBA00022771"/>
    </source>
</evidence>
<feature type="region of interest" description="Disordered" evidence="8">
    <location>
        <begin position="791"/>
        <end position="842"/>
    </location>
</feature>
<feature type="compositionally biased region" description="Polar residues" evidence="8">
    <location>
        <begin position="152"/>
        <end position="166"/>
    </location>
</feature>
<dbReference type="PROSITE" id="PS50016">
    <property type="entry name" value="ZF_PHD_2"/>
    <property type="match status" value="1"/>
</dbReference>
<feature type="compositionally biased region" description="Basic residues" evidence="8">
    <location>
        <begin position="336"/>
        <end position="347"/>
    </location>
</feature>
<dbReference type="InterPro" id="IPR001965">
    <property type="entry name" value="Znf_PHD"/>
</dbReference>
<evidence type="ECO:0000256" key="7">
    <source>
        <dbReference type="SAM" id="Coils"/>
    </source>
</evidence>
<feature type="compositionally biased region" description="Low complexity" evidence="8">
    <location>
        <begin position="179"/>
        <end position="191"/>
    </location>
</feature>
<dbReference type="GO" id="GO:0048188">
    <property type="term" value="C:Set1C/COMPASS complex"/>
    <property type="evidence" value="ECO:0007669"/>
    <property type="project" value="InterPro"/>
</dbReference>
<dbReference type="InterPro" id="IPR019787">
    <property type="entry name" value="Znf_PHD-finger"/>
</dbReference>
<dbReference type="AlphaFoldDB" id="A0A2K1QYC8"/>
<evidence type="ECO:0000256" key="6">
    <source>
        <dbReference type="PROSITE-ProRule" id="PRU00146"/>
    </source>
</evidence>
<feature type="compositionally biased region" description="Polar residues" evidence="8">
    <location>
        <begin position="309"/>
        <end position="330"/>
    </location>
</feature>
<keyword evidence="2" id="KW-0479">Metal-binding</keyword>
<feature type="region of interest" description="Disordered" evidence="8">
    <location>
        <begin position="529"/>
        <end position="565"/>
    </location>
</feature>
<keyword evidence="7" id="KW-0175">Coiled coil</keyword>
<feature type="compositionally biased region" description="Basic and acidic residues" evidence="8">
    <location>
        <begin position="40"/>
        <end position="58"/>
    </location>
</feature>
<dbReference type="PANTHER" id="PTHR46174:SF1">
    <property type="entry name" value="CXXC-TYPE ZINC FINGER PROTEIN 1"/>
    <property type="match status" value="1"/>
</dbReference>
<dbReference type="SMART" id="SM00249">
    <property type="entry name" value="PHD"/>
    <property type="match status" value="1"/>
</dbReference>
<feature type="compositionally biased region" description="Acidic residues" evidence="8">
    <location>
        <begin position="415"/>
        <end position="428"/>
    </location>
</feature>
<keyword evidence="11" id="KW-1185">Reference proteome</keyword>
<dbReference type="EMBL" id="NKHZ01000025">
    <property type="protein sequence ID" value="PNS20055.1"/>
    <property type="molecule type" value="Genomic_DNA"/>
</dbReference>
<dbReference type="PANTHER" id="PTHR46174">
    <property type="entry name" value="CXXC-TYPE ZINC FINGER PROTEIN 1"/>
    <property type="match status" value="1"/>
</dbReference>
<feature type="compositionally biased region" description="Basic and acidic residues" evidence="8">
    <location>
        <begin position="357"/>
        <end position="367"/>
    </location>
</feature>
<evidence type="ECO:0000313" key="10">
    <source>
        <dbReference type="EMBL" id="PNS20055.1"/>
    </source>
</evidence>
<keyword evidence="5" id="KW-0539">Nucleus</keyword>
<evidence type="ECO:0000256" key="4">
    <source>
        <dbReference type="ARBA" id="ARBA00022833"/>
    </source>
</evidence>
<name>A0A2K1QYC8_9PEZI</name>
<feature type="domain" description="PHD-type" evidence="9">
    <location>
        <begin position="430"/>
        <end position="481"/>
    </location>
</feature>
<evidence type="ECO:0000313" key="11">
    <source>
        <dbReference type="Proteomes" id="UP000243797"/>
    </source>
</evidence>
<dbReference type="GO" id="GO:0045893">
    <property type="term" value="P:positive regulation of DNA-templated transcription"/>
    <property type="evidence" value="ECO:0007669"/>
    <property type="project" value="TreeGrafter"/>
</dbReference>
<feature type="compositionally biased region" description="Low complexity" evidence="8">
    <location>
        <begin position="394"/>
        <end position="407"/>
    </location>
</feature>
<dbReference type="Gene3D" id="3.30.40.10">
    <property type="entry name" value="Zinc/RING finger domain, C3HC4 (zinc finger)"/>
    <property type="match status" value="1"/>
</dbReference>
<keyword evidence="3 6" id="KW-0863">Zinc-finger</keyword>
<evidence type="ECO:0000256" key="1">
    <source>
        <dbReference type="ARBA" id="ARBA00004123"/>
    </source>
</evidence>
<accession>A0A2K1QYC8</accession>
<evidence type="ECO:0000256" key="2">
    <source>
        <dbReference type="ARBA" id="ARBA00022723"/>
    </source>
</evidence>
<dbReference type="STRING" id="2082308.A0A2K1QYC8"/>
<keyword evidence="4" id="KW-0862">Zinc</keyword>
<feature type="region of interest" description="Disordered" evidence="8">
    <location>
        <begin position="1"/>
        <end position="293"/>
    </location>
</feature>
<reference evidence="10 11" key="1">
    <citation type="submission" date="2017-06" db="EMBL/GenBank/DDBJ databases">
        <title>Draft genome sequence of a variant of Elsinoe murrayae.</title>
        <authorList>
            <person name="Cheng Q."/>
        </authorList>
    </citation>
    <scope>NUCLEOTIDE SEQUENCE [LARGE SCALE GENOMIC DNA]</scope>
    <source>
        <strain evidence="10 11">CQ-2017a</strain>
    </source>
</reference>
<dbReference type="Pfam" id="PF00628">
    <property type="entry name" value="PHD"/>
    <property type="match status" value="1"/>
</dbReference>
<feature type="compositionally biased region" description="Polar residues" evidence="8">
    <location>
        <begin position="273"/>
        <end position="293"/>
    </location>
</feature>
<organism evidence="10 11">
    <name type="scientific">Sphaceloma murrayae</name>
    <dbReference type="NCBI Taxonomy" id="2082308"/>
    <lineage>
        <taxon>Eukaryota</taxon>
        <taxon>Fungi</taxon>
        <taxon>Dikarya</taxon>
        <taxon>Ascomycota</taxon>
        <taxon>Pezizomycotina</taxon>
        <taxon>Dothideomycetes</taxon>
        <taxon>Dothideomycetidae</taxon>
        <taxon>Myriangiales</taxon>
        <taxon>Elsinoaceae</taxon>
        <taxon>Sphaceloma</taxon>
    </lineage>
</organism>
<dbReference type="OrthoDB" id="436852at2759"/>
<dbReference type="Proteomes" id="UP000243797">
    <property type="component" value="Unassembled WGS sequence"/>
</dbReference>
<feature type="compositionally biased region" description="Polar residues" evidence="8">
    <location>
        <begin position="253"/>
        <end position="263"/>
    </location>
</feature>
<feature type="region of interest" description="Disordered" evidence="8">
    <location>
        <begin position="305"/>
        <end position="428"/>
    </location>
</feature>
<comment type="caution">
    <text evidence="10">The sequence shown here is derived from an EMBL/GenBank/DDBJ whole genome shotgun (WGS) entry which is preliminary data.</text>
</comment>
<dbReference type="InterPro" id="IPR019786">
    <property type="entry name" value="Zinc_finger_PHD-type_CS"/>
</dbReference>
<dbReference type="InterPro" id="IPR011011">
    <property type="entry name" value="Znf_FYVE_PHD"/>
</dbReference>
<sequence length="842" mass="90653">MASLSDLLNPASGDEAQDTSRRASIPPLRIPKTSSTPAKGSEEQETHTTGSPHDRDAAHALAALSYTAHTPQQSWQDLQRKNDGPSPNFHNTASDHSRRMSAYSEGHNSAGLPRAEDLVRKSSIASQQQETRSPETMARKMPSPTLHHYHMSSRSPDQMRRSSVTANPDPHFKLPPLHPSASHHSASAVSVDSQPTRSPPLAPSGSHPTQAEHGDVHTNSTLSIGPTGRSRSPISGAEPDLTPTNPPALNADATPTLNNTDGLVTTLEKASPPSDNRPSATPIKSENLPTIPSSIPAFIPVAQVKRESTMSSTPLRESSVPVLSTENITPSDPRGVKRQAPKKRKGVAQKGSLSKKQKTETSGDTKGKSKTKATIKKSISAAGTPIGSSPAPPSARGISSGARSSPSPENKDFSDGEEEDGESGGPDDDEEYCICRKGDNGTFMIGCDGKCDDWFHGKCVGIIEKDKNLIDRYICPNCTNAGVGVTTWKRMCRREGCRMPARLAKKDEEPSKYCSEECGVTFFQGMMSRTRGASESQRIGNKASRRQHHTLQPTPDDDLGPRGGAISKSELKAIVDSVTTIDDFKRLGDGVLSPPATPSPKITRSEPAAYLDGAESQRIAQIGRIKDELRARHALLKDQAKFVTMLRHHSARIAEAQRLKPKEICGYDDRVRMNEAAFGAWRDSDEGKEALKSGALSFEPPTDADGDTDMSISSKRCIPSQEVCFRKRCQKHLDWSKLALETNRSEMSENSERMRAMEREERDIKERAGLRARQLQAGDGGDRVELYTNATAPATSGTDGSAEASSGKACMSTDLGAEVPPTYADEGAATTMSTTDGMDTAA</sequence>
<feature type="compositionally biased region" description="Low complexity" evidence="8">
    <location>
        <begin position="59"/>
        <end position="70"/>
    </location>
</feature>
<evidence type="ECO:0000256" key="8">
    <source>
        <dbReference type="SAM" id="MobiDB-lite"/>
    </source>
</evidence>
<comment type="subcellular location">
    <subcellularLocation>
        <location evidence="1">Nucleus</location>
    </subcellularLocation>
</comment>
<dbReference type="PROSITE" id="PS01359">
    <property type="entry name" value="ZF_PHD_1"/>
    <property type="match status" value="1"/>
</dbReference>
<dbReference type="SUPFAM" id="SSF57903">
    <property type="entry name" value="FYVE/PHD zinc finger"/>
    <property type="match status" value="1"/>
</dbReference>
<feature type="compositionally biased region" description="Polar residues" evidence="8">
    <location>
        <begin position="217"/>
        <end position="233"/>
    </location>
</feature>
<dbReference type="GO" id="GO:0008270">
    <property type="term" value="F:zinc ion binding"/>
    <property type="evidence" value="ECO:0007669"/>
    <property type="project" value="UniProtKB-KW"/>
</dbReference>
<feature type="coiled-coil region" evidence="7">
    <location>
        <begin position="740"/>
        <end position="767"/>
    </location>
</feature>
<dbReference type="InterPro" id="IPR037869">
    <property type="entry name" value="Spp1/CFP1"/>
</dbReference>
<proteinExistence type="predicted"/>
<dbReference type="InParanoid" id="A0A2K1QYC8"/>
<dbReference type="InterPro" id="IPR013083">
    <property type="entry name" value="Znf_RING/FYVE/PHD"/>
</dbReference>